<gene>
    <name evidence="2" type="ORF">GCM10007160_02790</name>
</gene>
<reference evidence="3" key="1">
    <citation type="journal article" date="2019" name="Int. J. Syst. Evol. Microbiol.">
        <title>The Global Catalogue of Microorganisms (GCM) 10K type strain sequencing project: providing services to taxonomists for standard genome sequencing and annotation.</title>
        <authorList>
            <consortium name="The Broad Institute Genomics Platform"/>
            <consortium name="The Broad Institute Genome Sequencing Center for Infectious Disease"/>
            <person name="Wu L."/>
            <person name="Ma J."/>
        </authorList>
    </citation>
    <scope>NUCLEOTIDE SEQUENCE [LARGE SCALE GENOMIC DNA]</scope>
    <source>
        <strain evidence="3">KCTC 22228</strain>
    </source>
</reference>
<dbReference type="PANTHER" id="PTHR33383">
    <property type="entry name" value="MEMBRANE PROTEIN INSERTION EFFICIENCY FACTOR-RELATED"/>
    <property type="match status" value="1"/>
</dbReference>
<dbReference type="PANTHER" id="PTHR33383:SF1">
    <property type="entry name" value="MEMBRANE PROTEIN INSERTION EFFICIENCY FACTOR-RELATED"/>
    <property type="match status" value="1"/>
</dbReference>
<comment type="function">
    <text evidence="1">Could be involved in insertion of integral membrane proteins into the membrane.</text>
</comment>
<organism evidence="2 3">
    <name type="scientific">Litchfieldella qijiaojingensis</name>
    <dbReference type="NCBI Taxonomy" id="980347"/>
    <lineage>
        <taxon>Bacteria</taxon>
        <taxon>Pseudomonadati</taxon>
        <taxon>Pseudomonadota</taxon>
        <taxon>Gammaproteobacteria</taxon>
        <taxon>Oceanospirillales</taxon>
        <taxon>Halomonadaceae</taxon>
        <taxon>Litchfieldella</taxon>
    </lineage>
</organism>
<keyword evidence="3" id="KW-1185">Reference proteome</keyword>
<dbReference type="HAMAP" id="MF_00386">
    <property type="entry name" value="UPF0161_YidD"/>
    <property type="match status" value="1"/>
</dbReference>
<name>A0ABQ2YDP7_9GAMM</name>
<evidence type="ECO:0000313" key="2">
    <source>
        <dbReference type="EMBL" id="GGX78966.1"/>
    </source>
</evidence>
<keyword evidence="1" id="KW-0472">Membrane</keyword>
<comment type="subcellular location">
    <subcellularLocation>
        <location evidence="1">Cell membrane</location>
        <topology evidence="1">Peripheral membrane protein</topology>
        <orientation evidence="1">Cytoplasmic side</orientation>
    </subcellularLocation>
</comment>
<dbReference type="SMART" id="SM01234">
    <property type="entry name" value="Haemolytic"/>
    <property type="match status" value="1"/>
</dbReference>
<dbReference type="InterPro" id="IPR002696">
    <property type="entry name" value="Membr_insert_effic_factor_YidD"/>
</dbReference>
<dbReference type="Proteomes" id="UP000653056">
    <property type="component" value="Unassembled WGS sequence"/>
</dbReference>
<sequence>MCRGRRGLGDSAAKLLSWPLIALIKVYQYTISPLLGPRCRFWPSCSQYALEAIRIHGPLMGGWLALKRILKCHPLHPGGIDMVPPADGKKCTCDHPHPERDRK</sequence>
<keyword evidence="1" id="KW-1003">Cell membrane</keyword>
<dbReference type="RefSeq" id="WP_189465299.1">
    <property type="nucleotide sequence ID" value="NZ_BMXS01000001.1"/>
</dbReference>
<protein>
    <recommendedName>
        <fullName evidence="1">Putative membrane protein insertion efficiency factor</fullName>
    </recommendedName>
</protein>
<dbReference type="EMBL" id="BMXS01000001">
    <property type="protein sequence ID" value="GGX78966.1"/>
    <property type="molecule type" value="Genomic_DNA"/>
</dbReference>
<evidence type="ECO:0000256" key="1">
    <source>
        <dbReference type="HAMAP-Rule" id="MF_00386"/>
    </source>
</evidence>
<comment type="similarity">
    <text evidence="1">Belongs to the UPF0161 family.</text>
</comment>
<comment type="caution">
    <text evidence="2">The sequence shown here is derived from an EMBL/GenBank/DDBJ whole genome shotgun (WGS) entry which is preliminary data.</text>
</comment>
<accession>A0ABQ2YDP7</accession>
<evidence type="ECO:0000313" key="3">
    <source>
        <dbReference type="Proteomes" id="UP000653056"/>
    </source>
</evidence>
<dbReference type="NCBIfam" id="TIGR00278">
    <property type="entry name" value="membrane protein insertion efficiency factor YidD"/>
    <property type="match status" value="1"/>
</dbReference>
<dbReference type="Pfam" id="PF01809">
    <property type="entry name" value="YidD"/>
    <property type="match status" value="1"/>
</dbReference>
<proteinExistence type="inferred from homology"/>